<accession>A0AB33K3F9</accession>
<dbReference type="GO" id="GO:0006355">
    <property type="term" value="P:regulation of DNA-templated transcription"/>
    <property type="evidence" value="ECO:0007669"/>
    <property type="project" value="InterPro"/>
</dbReference>
<keyword evidence="3" id="KW-0614">Plasmid</keyword>
<gene>
    <name evidence="3" type="ORF">KCMC57_64950</name>
</gene>
<dbReference type="Gene3D" id="1.10.10.10">
    <property type="entry name" value="Winged helix-like DNA-binding domain superfamily/Winged helix DNA-binding domain"/>
    <property type="match status" value="1"/>
</dbReference>
<dbReference type="KEGG" id="kic:KCMC57_64950"/>
<name>A0AB33K3F9_9ACTN</name>
<dbReference type="Pfam" id="PF00196">
    <property type="entry name" value="GerE"/>
    <property type="match status" value="1"/>
</dbReference>
<feature type="region of interest" description="Disordered" evidence="1">
    <location>
        <begin position="1"/>
        <end position="34"/>
    </location>
</feature>
<dbReference type="EMBL" id="AP035882">
    <property type="protein sequence ID" value="BFP50127.1"/>
    <property type="molecule type" value="Genomic_DNA"/>
</dbReference>
<protein>
    <recommendedName>
        <fullName evidence="2">HTH luxR-type domain-containing protein</fullName>
    </recommendedName>
</protein>
<dbReference type="GO" id="GO:0003677">
    <property type="term" value="F:DNA binding"/>
    <property type="evidence" value="ECO:0007669"/>
    <property type="project" value="InterPro"/>
</dbReference>
<dbReference type="InterPro" id="IPR036388">
    <property type="entry name" value="WH-like_DNA-bd_sf"/>
</dbReference>
<proteinExistence type="predicted"/>
<reference evidence="3" key="1">
    <citation type="submission" date="2024-07" db="EMBL/GenBank/DDBJ databases">
        <title>Complete genome sequences of cellulolytic bacteria, Kitasatospora sp. CMC57 and Streptomyces sp. CMC78, isolated from Japanese agricultural soil.</title>
        <authorList>
            <person name="Hashimoto T."/>
            <person name="Ito M."/>
            <person name="Iwamoto M."/>
            <person name="Fukahori D."/>
            <person name="Shoda T."/>
            <person name="Sakoda M."/>
            <person name="Morohoshi T."/>
            <person name="Mitsuboshi M."/>
            <person name="Nishizawa T."/>
        </authorList>
    </citation>
    <scope>NUCLEOTIDE SEQUENCE</scope>
    <source>
        <strain evidence="3">CMC57</strain>
        <plasmid evidence="3">pCMC57_01</plasmid>
    </source>
</reference>
<dbReference type="SUPFAM" id="SSF46894">
    <property type="entry name" value="C-terminal effector domain of the bipartite response regulators"/>
    <property type="match status" value="1"/>
</dbReference>
<dbReference type="InterPro" id="IPR016032">
    <property type="entry name" value="Sig_transdc_resp-reg_C-effctor"/>
</dbReference>
<dbReference type="CDD" id="cd06170">
    <property type="entry name" value="LuxR_C_like"/>
    <property type="match status" value="1"/>
</dbReference>
<dbReference type="AlphaFoldDB" id="A0AB33K3F9"/>
<evidence type="ECO:0000313" key="3">
    <source>
        <dbReference type="EMBL" id="BFP50127.1"/>
    </source>
</evidence>
<evidence type="ECO:0000256" key="1">
    <source>
        <dbReference type="SAM" id="MobiDB-lite"/>
    </source>
</evidence>
<dbReference type="InterPro" id="IPR000792">
    <property type="entry name" value="Tscrpt_reg_LuxR_C"/>
</dbReference>
<organism evidence="3">
    <name type="scientific">Kitasatospora sp. CMC57</name>
    <dbReference type="NCBI Taxonomy" id="3231513"/>
    <lineage>
        <taxon>Bacteria</taxon>
        <taxon>Bacillati</taxon>
        <taxon>Actinomycetota</taxon>
        <taxon>Actinomycetes</taxon>
        <taxon>Kitasatosporales</taxon>
        <taxon>Streptomycetaceae</taxon>
        <taxon>Kitasatospora</taxon>
    </lineage>
</organism>
<sequence>MTAPAFGAAAEVPSPSGGGASLSPGHGARRKPKRMLLTPSERTLLCLLGSGRTVADLAVELDRQVWTLNSHRSHAYRKLGVHSLEEALHRAVELGEISVWDIVQPVPAEISAVARLAALRMVAQRVVRSGGAVEAAVAARFLALLNGEG</sequence>
<feature type="domain" description="HTH luxR-type" evidence="2">
    <location>
        <begin position="29"/>
        <end position="95"/>
    </location>
</feature>
<geneLocation type="plasmid" evidence="3">
    <name>pCMC57_01</name>
</geneLocation>
<dbReference type="SMART" id="SM00421">
    <property type="entry name" value="HTH_LUXR"/>
    <property type="match status" value="1"/>
</dbReference>
<evidence type="ECO:0000259" key="2">
    <source>
        <dbReference type="PROSITE" id="PS50043"/>
    </source>
</evidence>
<dbReference type="PROSITE" id="PS50043">
    <property type="entry name" value="HTH_LUXR_2"/>
    <property type="match status" value="1"/>
</dbReference>